<feature type="domain" description="Polyvalent protein metallopeptidase" evidence="4">
    <location>
        <begin position="155"/>
        <end position="279"/>
    </location>
</feature>
<evidence type="ECO:0000313" key="7">
    <source>
        <dbReference type="Proteomes" id="UP000031180"/>
    </source>
</evidence>
<dbReference type="EMBL" id="JWTI02000038">
    <property type="protein sequence ID" value="KHS36664.1"/>
    <property type="molecule type" value="Genomic_DNA"/>
</dbReference>
<evidence type="ECO:0000259" key="5">
    <source>
        <dbReference type="Pfam" id="PF18974"/>
    </source>
</evidence>
<dbReference type="Pfam" id="PF08401">
    <property type="entry name" value="ArdcN"/>
    <property type="match status" value="1"/>
</dbReference>
<dbReference type="RefSeq" id="WP_039588021.1">
    <property type="nucleotide sequence ID" value="NZ_JWTI02000038.1"/>
</dbReference>
<evidence type="ECO:0000259" key="2">
    <source>
        <dbReference type="Pfam" id="PF08401"/>
    </source>
</evidence>
<reference evidence="7" key="1">
    <citation type="submission" date="2015-04" db="EMBL/GenBank/DDBJ databases">
        <title>Genome sequencing of pathogens of bean.</title>
        <authorList>
            <person name="Harrison J.W."/>
            <person name="Aritua V."/>
            <person name="Sapp M."/>
            <person name="Smith J."/>
            <person name="Studholme D.J."/>
        </authorList>
    </citation>
    <scope>NUCLEOTIDE SEQUENCE [LARGE SCALE GENOMIC DNA]</scope>
    <source>
        <strain evidence="7">NCPPB 1138</strain>
    </source>
</reference>
<organism evidence="6 7">
    <name type="scientific">Xanthomonas campestris pv. phaseoli</name>
    <dbReference type="NCBI Taxonomy" id="317013"/>
    <lineage>
        <taxon>Bacteria</taxon>
        <taxon>Pseudomonadati</taxon>
        <taxon>Pseudomonadota</taxon>
        <taxon>Gammaproteobacteria</taxon>
        <taxon>Lysobacterales</taxon>
        <taxon>Lysobacteraceae</taxon>
        <taxon>Xanthomonas</taxon>
    </lineage>
</organism>
<proteinExistence type="predicted"/>
<evidence type="ECO:0000313" key="6">
    <source>
        <dbReference type="EMBL" id="KHS36664.1"/>
    </source>
</evidence>
<gene>
    <name evidence="6" type="ORF">RN20_13110</name>
</gene>
<dbReference type="Pfam" id="PF13362">
    <property type="entry name" value="Toprim_3"/>
    <property type="match status" value="1"/>
</dbReference>
<feature type="region of interest" description="Disordered" evidence="1">
    <location>
        <begin position="303"/>
        <end position="327"/>
    </location>
</feature>
<dbReference type="Pfam" id="PF18818">
    <property type="entry name" value="MPTase-PolyVal"/>
    <property type="match status" value="1"/>
</dbReference>
<accession>A0AB34QJC0</accession>
<evidence type="ECO:0000256" key="1">
    <source>
        <dbReference type="SAM" id="MobiDB-lite"/>
    </source>
</evidence>
<dbReference type="AlphaFoldDB" id="A0AB34QJC0"/>
<feature type="domain" description="Toprim" evidence="3">
    <location>
        <begin position="830"/>
        <end position="939"/>
    </location>
</feature>
<dbReference type="Proteomes" id="UP000031180">
    <property type="component" value="Unassembled WGS sequence"/>
</dbReference>
<dbReference type="InterPro" id="IPR041459">
    <property type="entry name" value="MPTase-PolyVal"/>
</dbReference>
<feature type="domain" description="DUF5710" evidence="5">
    <location>
        <begin position="532"/>
        <end position="575"/>
    </location>
</feature>
<protein>
    <submittedName>
        <fullName evidence="6">Uncharacterized protein</fullName>
    </submittedName>
</protein>
<evidence type="ECO:0000259" key="3">
    <source>
        <dbReference type="Pfam" id="PF13362"/>
    </source>
</evidence>
<sequence>MKKEYAEEVAARIVEQLEQGTAPWQKPWQPGELRLPYNPTTGKEYKGMNSMWLSMQGHADPRWMTYNQASAEGGQVRKGSKGTHIVYWKFSEERKQTDEQGRPVIDPETGKQKTINVQLERPRSFMAVVFNAAQIDGLPPLEARPVMPEPERQARAEAILANSGASIQHVPGDRAYYRPSTDSITLPERNQFPAADAYYATALHELGHWTGHPSRLDRDLSHPFGSEGYAREELRAEIASLMLGERLDIGHDPGQHAAYVGSWIKALKEDPKEIFRAAADAERIAGYVMGFEQEQAQLVERQPAQQANDLTEGQEREPVASQELPQGQGAPVPLAWRYAACEEFDKEMAVRMGDPNYSKARELAHALNEYDEMGFEPSPREQAILAERKPAMDEAAQWIHQNVLFNRVVKERVYETVRDLGRYTGDAGEDKERREYLAEMEGKQRAQDTRQEQQAYTVHSRRTVPENAAQHAGQQAVYVQLDDGRRAWGFGDTDQTAEQSAVTRAQRVGLDAERTPSRPVLHEQPEKPMADRTYLAVPFAEKNEAKALGAKWDKDAKSWYAPAGVDVATSGLARWSVDKANVVNSSEPKPAIDQFYDALRDAGLVVKSADVPTSGDQLGKIQRVPVVGDKGGATSGAYAYHIDGKTPGGFIQNYKTGEVVYWKPDGKSPELTAAEHAKLANEARERKQERDTSTAAKYEATATAAQALWKASPAATADNAYCKAKGITNPVGLRTVPDKVSPELEALGIRVAKTAKEAKALREADPANRVFKSGDLLIPGMDGDGKLWTLQSVNPYFKSLMKGGKKAGMLTVAGADDPGKALASKEASPLVLAEGYATADTVSRLMGGKPVFVAFDSGNLDAVARELRERRPARPLLIAADNDHNAPKTLDEKGNPKVNVGLVKAKEAAEKNGGGVMAPQFKDGDKGSDWNDVATAQGDDAARRMLNEQMAVAKRDAAITAERLTTLARTRDMEARNDPTTSADDAAVSMERGHAAEVMAGAQAMLGEVRSMAADSRTTGTKGAGRSAASVKAAVGHKVEAMHDKAKEEWQEVLNHAQPGALDGSTAGVSWKRLPEQVKQQLIADVQSGKDVALPKDAPAKLKQQAGIEPTPAQRSRSRGMDAGL</sequence>
<dbReference type="InterPro" id="IPR013610">
    <property type="entry name" value="ArdC_N"/>
</dbReference>
<dbReference type="CDD" id="cd01029">
    <property type="entry name" value="TOPRIM_primases"/>
    <property type="match status" value="1"/>
</dbReference>
<dbReference type="InterPro" id="IPR043764">
    <property type="entry name" value="DUF5710"/>
</dbReference>
<comment type="caution">
    <text evidence="6">The sequence shown here is derived from an EMBL/GenBank/DDBJ whole genome shotgun (WGS) entry which is preliminary data.</text>
</comment>
<dbReference type="InterPro" id="IPR006171">
    <property type="entry name" value="TOPRIM_dom"/>
</dbReference>
<dbReference type="GO" id="GO:0003697">
    <property type="term" value="F:single-stranded DNA binding"/>
    <property type="evidence" value="ECO:0007669"/>
    <property type="project" value="InterPro"/>
</dbReference>
<name>A0AB34QJC0_XANCH</name>
<dbReference type="InterPro" id="IPR034154">
    <property type="entry name" value="TOPRIM_DnaG/twinkle"/>
</dbReference>
<feature type="domain" description="N-terminal" evidence="2">
    <location>
        <begin position="3"/>
        <end position="105"/>
    </location>
</feature>
<feature type="region of interest" description="Disordered" evidence="1">
    <location>
        <begin position="1090"/>
        <end position="1125"/>
    </location>
</feature>
<dbReference type="Pfam" id="PF18974">
    <property type="entry name" value="DUF5710"/>
    <property type="match status" value="1"/>
</dbReference>
<evidence type="ECO:0000259" key="4">
    <source>
        <dbReference type="Pfam" id="PF18818"/>
    </source>
</evidence>